<dbReference type="PANTHER" id="PTHR36760">
    <property type="entry name" value="ACIDIC LEUCINE-RICH NUCLEAR PHOSPHOPROTEIN 32 FAMILY B PROTEIN"/>
    <property type="match status" value="1"/>
</dbReference>
<feature type="region of interest" description="Disordered" evidence="1">
    <location>
        <begin position="49"/>
        <end position="69"/>
    </location>
</feature>
<accession>A0A6V7P0T0</accession>
<evidence type="ECO:0000313" key="2">
    <source>
        <dbReference type="EMBL" id="CAD1824435.1"/>
    </source>
</evidence>
<dbReference type="PANTHER" id="PTHR36760:SF1">
    <property type="entry name" value="ACIDIC LEUCINE-RICH NUCLEAR PHOSPHOPROTEIN 32 FAMILY B PROTEIN"/>
    <property type="match status" value="1"/>
</dbReference>
<evidence type="ECO:0000256" key="1">
    <source>
        <dbReference type="SAM" id="MobiDB-lite"/>
    </source>
</evidence>
<protein>
    <submittedName>
        <fullName evidence="2">Uncharacterized protein</fullName>
    </submittedName>
</protein>
<dbReference type="AlphaFoldDB" id="A0A6V7P0T0"/>
<feature type="compositionally biased region" description="Basic residues" evidence="1">
    <location>
        <begin position="50"/>
        <end position="60"/>
    </location>
</feature>
<reference evidence="2" key="1">
    <citation type="submission" date="2020-07" db="EMBL/GenBank/DDBJ databases">
        <authorList>
            <person name="Lin J."/>
        </authorList>
    </citation>
    <scope>NUCLEOTIDE SEQUENCE</scope>
</reference>
<proteinExistence type="predicted"/>
<sequence>MRKEREWKRTLACKLYEERITFKLHDERAVDVKGGEEMDLLWEAYEKQKQKQKQSRRGGRRREEEDGSVRQVCCLKALKLSTGNMNLGVGRPNLMKISKVLKGMRMFQHFGKHSNSRKK</sequence>
<name>A0A6V7P0T0_ANACO</name>
<organism evidence="2">
    <name type="scientific">Ananas comosus var. bracteatus</name>
    <name type="common">red pineapple</name>
    <dbReference type="NCBI Taxonomy" id="296719"/>
    <lineage>
        <taxon>Eukaryota</taxon>
        <taxon>Viridiplantae</taxon>
        <taxon>Streptophyta</taxon>
        <taxon>Embryophyta</taxon>
        <taxon>Tracheophyta</taxon>
        <taxon>Spermatophyta</taxon>
        <taxon>Magnoliopsida</taxon>
        <taxon>Liliopsida</taxon>
        <taxon>Poales</taxon>
        <taxon>Bromeliaceae</taxon>
        <taxon>Bromelioideae</taxon>
        <taxon>Ananas</taxon>
    </lineage>
</organism>
<dbReference type="EMBL" id="LR862144">
    <property type="protein sequence ID" value="CAD1824435.1"/>
    <property type="molecule type" value="Genomic_DNA"/>
</dbReference>
<gene>
    <name evidence="2" type="ORF">CB5_LOCUS7646</name>
</gene>